<comment type="caution">
    <text evidence="1">The sequence shown here is derived from an EMBL/GenBank/DDBJ whole genome shotgun (WGS) entry which is preliminary data.</text>
</comment>
<keyword evidence="2" id="KW-1185">Reference proteome</keyword>
<gene>
    <name evidence="1" type="ORF">N3K66_001504</name>
</gene>
<proteinExistence type="predicted"/>
<name>A0ACC0VEW6_9HYPO</name>
<evidence type="ECO:0000313" key="2">
    <source>
        <dbReference type="Proteomes" id="UP001163324"/>
    </source>
</evidence>
<reference evidence="1" key="1">
    <citation type="submission" date="2022-10" db="EMBL/GenBank/DDBJ databases">
        <title>Complete Genome of Trichothecium roseum strain YXFP-22015, a Plant Pathogen Isolated from Citrus.</title>
        <authorList>
            <person name="Wang Y."/>
            <person name="Zhu L."/>
        </authorList>
    </citation>
    <scope>NUCLEOTIDE SEQUENCE</scope>
    <source>
        <strain evidence="1">YXFP-22015</strain>
    </source>
</reference>
<evidence type="ECO:0000313" key="1">
    <source>
        <dbReference type="EMBL" id="KAI9904975.1"/>
    </source>
</evidence>
<protein>
    <submittedName>
        <fullName evidence="1">Uncharacterized protein</fullName>
    </submittedName>
</protein>
<dbReference type="Proteomes" id="UP001163324">
    <property type="component" value="Chromosome 1"/>
</dbReference>
<accession>A0ACC0VEW6</accession>
<dbReference type="EMBL" id="CM047940">
    <property type="protein sequence ID" value="KAI9904975.1"/>
    <property type="molecule type" value="Genomic_DNA"/>
</dbReference>
<sequence length="158" mass="18067">MSLPTEIAATVQSASIDRHPDPIHDNAPATAAERRIPVSLSPVKGLDSAGEYEEDIPYSVLRPMPRGHELPPLPDLRFEQSYLKSISKADTWWKVMLITARDQVMMPLVQGVVYNILLCGWQQWNANARLHGNTAGARVRRWWYRVNKWQAPTRRKEL</sequence>
<organism evidence="1 2">
    <name type="scientific">Trichothecium roseum</name>
    <dbReference type="NCBI Taxonomy" id="47278"/>
    <lineage>
        <taxon>Eukaryota</taxon>
        <taxon>Fungi</taxon>
        <taxon>Dikarya</taxon>
        <taxon>Ascomycota</taxon>
        <taxon>Pezizomycotina</taxon>
        <taxon>Sordariomycetes</taxon>
        <taxon>Hypocreomycetidae</taxon>
        <taxon>Hypocreales</taxon>
        <taxon>Hypocreales incertae sedis</taxon>
        <taxon>Trichothecium</taxon>
    </lineage>
</organism>